<dbReference type="InterPro" id="IPR007580">
    <property type="entry name" value="Poxvirus_T4p_N"/>
</dbReference>
<organism evidence="3 4">
    <name type="scientific">Raccoon poxvirus</name>
    <name type="common">RCN</name>
    <dbReference type="NCBI Taxonomy" id="10256"/>
    <lineage>
        <taxon>Viruses</taxon>
        <taxon>Varidnaviria</taxon>
        <taxon>Bamfordvirae</taxon>
        <taxon>Nucleocytoviricota</taxon>
        <taxon>Pokkesviricetes</taxon>
        <taxon>Chitovirales</taxon>
        <taxon>Poxviridae</taxon>
        <taxon>Chordopoxvirinae</taxon>
        <taxon>Orthopoxvirus</taxon>
        <taxon>Orthopoxvirus raccoonpox</taxon>
    </lineage>
</organism>
<protein>
    <submittedName>
        <fullName evidence="3">Intracellular viral protein</fullName>
    </submittedName>
</protein>
<feature type="domain" description="Poxvirus T4 protein C-terminal" evidence="1">
    <location>
        <begin position="81"/>
        <end position="209"/>
    </location>
</feature>
<dbReference type="Pfam" id="PF04490">
    <property type="entry name" value="Pox_T4_C"/>
    <property type="match status" value="1"/>
</dbReference>
<dbReference type="KEGG" id="vg:24528216"/>
<dbReference type="Gene3D" id="2.60.240.30">
    <property type="match status" value="1"/>
</dbReference>
<dbReference type="Proteomes" id="UP000101745">
    <property type="component" value="Segment"/>
</dbReference>
<evidence type="ECO:0000313" key="3">
    <source>
        <dbReference type="EMBL" id="AKJ93815.1"/>
    </source>
</evidence>
<evidence type="ECO:0000259" key="2">
    <source>
        <dbReference type="Pfam" id="PF04491"/>
    </source>
</evidence>
<dbReference type="Pfam" id="PF04491">
    <property type="entry name" value="Pox_T4_N"/>
    <property type="match status" value="1"/>
</dbReference>
<dbReference type="PIRSF" id="PIRSF003796">
    <property type="entry name" value="Apoptosisregulator_M-T4"/>
    <property type="match status" value="1"/>
</dbReference>
<dbReference type="EMBL" id="KP143769">
    <property type="protein sequence ID" value="AKJ93815.1"/>
    <property type="molecule type" value="Genomic_DNA"/>
</dbReference>
<dbReference type="GeneID" id="24528216"/>
<sequence>MRSLVVFLLFLPSIYSMSIRRCDKTEEETWGLRIGLCILARDFVSEKTSCSVHRPDVGGGLITEGNGFRVVVHDQCDEPKPFIITTTKQTHFGSSRSYIEFSNGNTGTPESIPKCARNIFISVYCDQVAGELNFEEYNHIESNDISIRIKYDSSCINYMGVTHSFMTECVRRMTSWDRQSCDAIDAQTIQKYLRTCSNTKFDRSVYKRHMIKSKVLHAKTEL</sequence>
<accession>A0A0G3FXW9</accession>
<dbReference type="InterPro" id="IPR007579">
    <property type="entry name" value="Poxvirus_T4p_C"/>
</dbReference>
<feature type="domain" description="Poxvirus T4 protein N-terminal" evidence="2">
    <location>
        <begin position="29"/>
        <end position="76"/>
    </location>
</feature>
<dbReference type="OrthoDB" id="14673at10239"/>
<name>A0A0G3FXW9_RACVI</name>
<organismHost>
    <name type="scientific">Procyon lotor</name>
    <name type="common">Raccoon</name>
    <dbReference type="NCBI Taxonomy" id="9654"/>
</organismHost>
<reference evidence="3 4" key="1">
    <citation type="journal article" date="2015" name="J. Gen. Virol.">
        <title>Genome sequence and comparative virulence of raccoonpox virus: the first North American poxvirus sequence.</title>
        <authorList>
            <person name="Fleischauer C."/>
            <person name="Upton C."/>
            <person name="Victoria J."/>
            <person name="Jones G.J."/>
            <person name="Roper R.L."/>
        </authorList>
    </citation>
    <scope>NUCLEOTIDE SEQUENCE [LARGE SCALE GENOMIC DNA]</scope>
    <source>
        <strain evidence="3 4">Herman</strain>
    </source>
</reference>
<evidence type="ECO:0000259" key="1">
    <source>
        <dbReference type="Pfam" id="PF04490"/>
    </source>
</evidence>
<proteinExistence type="predicted"/>
<dbReference type="InterPro" id="IPR038687">
    <property type="entry name" value="M-T4_sf"/>
</dbReference>
<evidence type="ECO:0000313" key="4">
    <source>
        <dbReference type="Proteomes" id="UP000101745"/>
    </source>
</evidence>
<gene>
    <name evidence="3" type="ORF">RCNV-Herman-182</name>
</gene>
<keyword evidence="4" id="KW-1185">Reference proteome</keyword>
<dbReference type="RefSeq" id="YP_009143494.1">
    <property type="nucleotide sequence ID" value="NC_027213.1"/>
</dbReference>
<dbReference type="InterPro" id="IPR016399">
    <property type="entry name" value="Apoptosis_reg_M-T4"/>
</dbReference>